<feature type="compositionally biased region" description="Polar residues" evidence="1">
    <location>
        <begin position="751"/>
        <end position="761"/>
    </location>
</feature>
<feature type="compositionally biased region" description="Low complexity" evidence="1">
    <location>
        <begin position="405"/>
        <end position="417"/>
    </location>
</feature>
<accession>A0ABP1FJE8</accession>
<dbReference type="Pfam" id="PF07093">
    <property type="entry name" value="SGT1"/>
    <property type="match status" value="1"/>
</dbReference>
<feature type="region of interest" description="Disordered" evidence="1">
    <location>
        <begin position="405"/>
        <end position="448"/>
    </location>
</feature>
<proteinExistence type="predicted"/>
<reference evidence="2 3" key="1">
    <citation type="submission" date="2024-06" db="EMBL/GenBank/DDBJ databases">
        <authorList>
            <person name="Kraege A."/>
            <person name="Thomma B."/>
        </authorList>
    </citation>
    <scope>NUCLEOTIDE SEQUENCE [LARGE SCALE GENOMIC DNA]</scope>
</reference>
<evidence type="ECO:0000313" key="2">
    <source>
        <dbReference type="EMBL" id="CAL5220083.1"/>
    </source>
</evidence>
<sequence>MEEFKLELDRSDENTVYYELHPADPDASPDDLRELRDACLDIVTPLVRGYIWQREAITLHSSTEQYPPWKPDDQPRANGHRHSNLGTFATRVSPLLWGSTRFGDNVEDEWFITWLLFEITRRIPGVAARVWDDDGEFLLIEAAYALPKWLKPETATNRVWLLNGGMHVVPLPTAAAPDIPSFPSLQQARQIVQGGQVPTAAGPKIQQAVAARLKGYPQKAHRQMHRARVIVPAKVAAVLHVDPHLAGPAVDAFYNRDVDDMQAAARMCHFTPQDMLSVVVTLNRCMYAQLEQQDFEAPSGFSMPPAKSPQHATAQRGMKLSCGFEMLYAKSSPTEAREEVASCGAPQEVDEHAVTGMPAWQSYKADLERKGYFQGNIPGSQKHKELLQQALQTFVRSAAYRQAAAAASSPASRIDAALQSTSTESPEDQSKLEEAMQGAEDDDSWMRDGAGDLERELAAREQEMAGAQAASSGNDFDPDSLAQRFKAFMDKEAGPEGAEIPSAASAAGGRDKVNMDHKRFWRELGDALGMQPGDSEGFLNDMESDSDDEGNSFYGEDVDVDDSDNDVRAGQQEAVFSAQHAERAERNASSASAAAPTPAASKNETAPADATSLAATAGAAKPSGRKGFAFRFPPAAQAKPAPRESSSQPTAKTSKQQQPQAASASMSEKVPRHAFKAREQPVSNTQQAHEAEHKDSAHDAEQWDALTETDSDDDFGQAGSSDFMSQYAAAMDAELGSSNIGNTFARPPQPSTRTNEGTSSAAEGHADELQPVDLDVNLVENLLASYAGQQGLPGPASNLAGLMGISLPDNKDDFA</sequence>
<gene>
    <name evidence="2" type="primary">g2034</name>
    <name evidence="2" type="ORF">VP750_LOCUS1742</name>
</gene>
<name>A0ABP1FJE8_9CHLO</name>
<feature type="compositionally biased region" description="Acidic residues" evidence="1">
    <location>
        <begin position="542"/>
        <end position="564"/>
    </location>
</feature>
<evidence type="ECO:0000313" key="3">
    <source>
        <dbReference type="Proteomes" id="UP001497392"/>
    </source>
</evidence>
<organism evidence="2 3">
    <name type="scientific">Coccomyxa viridis</name>
    <dbReference type="NCBI Taxonomy" id="1274662"/>
    <lineage>
        <taxon>Eukaryota</taxon>
        <taxon>Viridiplantae</taxon>
        <taxon>Chlorophyta</taxon>
        <taxon>core chlorophytes</taxon>
        <taxon>Trebouxiophyceae</taxon>
        <taxon>Trebouxiophyceae incertae sedis</taxon>
        <taxon>Coccomyxaceae</taxon>
        <taxon>Coccomyxa</taxon>
    </lineage>
</organism>
<feature type="compositionally biased region" description="Basic and acidic residues" evidence="1">
    <location>
        <begin position="689"/>
        <end position="701"/>
    </location>
</feature>
<dbReference type="PANTHER" id="PTHR13060">
    <property type="entry name" value="SGT1 PROTEIN HSGT1 SUPPRESSOR OF GCR2"/>
    <property type="match status" value="1"/>
</dbReference>
<dbReference type="EMBL" id="CAXHTA020000003">
    <property type="protein sequence ID" value="CAL5220083.1"/>
    <property type="molecule type" value="Genomic_DNA"/>
</dbReference>
<evidence type="ECO:0000256" key="1">
    <source>
        <dbReference type="SAM" id="MobiDB-lite"/>
    </source>
</evidence>
<protein>
    <submittedName>
        <fullName evidence="2">G2034 protein</fullName>
    </submittedName>
</protein>
<comment type="caution">
    <text evidence="2">The sequence shown here is derived from an EMBL/GenBank/DDBJ whole genome shotgun (WGS) entry which is preliminary data.</text>
</comment>
<keyword evidence="3" id="KW-1185">Reference proteome</keyword>
<feature type="compositionally biased region" description="Low complexity" evidence="1">
    <location>
        <begin position="587"/>
        <end position="620"/>
    </location>
</feature>
<feature type="region of interest" description="Disordered" evidence="1">
    <location>
        <begin position="527"/>
        <end position="720"/>
    </location>
</feature>
<dbReference type="InterPro" id="IPR010770">
    <property type="entry name" value="Ecd"/>
</dbReference>
<feature type="region of interest" description="Disordered" evidence="1">
    <location>
        <begin position="492"/>
        <end position="511"/>
    </location>
</feature>
<dbReference type="PANTHER" id="PTHR13060:SF0">
    <property type="entry name" value="PROTEIN ECDYSONELESS HOMOLOG"/>
    <property type="match status" value="1"/>
</dbReference>
<feature type="region of interest" description="Disordered" evidence="1">
    <location>
        <begin position="738"/>
        <end position="769"/>
    </location>
</feature>
<feature type="compositionally biased region" description="Low complexity" evidence="1">
    <location>
        <begin position="645"/>
        <end position="665"/>
    </location>
</feature>
<dbReference type="Proteomes" id="UP001497392">
    <property type="component" value="Unassembled WGS sequence"/>
</dbReference>